<evidence type="ECO:0000256" key="4">
    <source>
        <dbReference type="ARBA" id="ARBA00022705"/>
    </source>
</evidence>
<comment type="catalytic activity">
    <reaction evidence="6">
        <text>DNA(n) + a 2'-deoxyribonucleoside 5'-triphosphate = DNA(n+1) + diphosphate</text>
        <dbReference type="Rhea" id="RHEA:22508"/>
        <dbReference type="Rhea" id="RHEA-COMP:17339"/>
        <dbReference type="Rhea" id="RHEA-COMP:17340"/>
        <dbReference type="ChEBI" id="CHEBI:33019"/>
        <dbReference type="ChEBI" id="CHEBI:61560"/>
        <dbReference type="ChEBI" id="CHEBI:173112"/>
        <dbReference type="EC" id="2.7.7.7"/>
    </reaction>
</comment>
<dbReference type="EMBL" id="JAOTPO010000002">
    <property type="protein sequence ID" value="MDE5412322.1"/>
    <property type="molecule type" value="Genomic_DNA"/>
</dbReference>
<organism evidence="8 9">
    <name type="scientific">Alkalihalobacterium chitinilyticum</name>
    <dbReference type="NCBI Taxonomy" id="2980103"/>
    <lineage>
        <taxon>Bacteria</taxon>
        <taxon>Bacillati</taxon>
        <taxon>Bacillota</taxon>
        <taxon>Bacilli</taxon>
        <taxon>Bacillales</taxon>
        <taxon>Bacillaceae</taxon>
        <taxon>Alkalihalobacterium</taxon>
    </lineage>
</organism>
<dbReference type="Proteomes" id="UP001148125">
    <property type="component" value="Unassembled WGS sequence"/>
</dbReference>
<dbReference type="InterPro" id="IPR011708">
    <property type="entry name" value="DNA_pol3_alpha_NTPase_dom"/>
</dbReference>
<evidence type="ECO:0000256" key="5">
    <source>
        <dbReference type="ARBA" id="ARBA00022932"/>
    </source>
</evidence>
<dbReference type="InterPro" id="IPR004805">
    <property type="entry name" value="DnaE2/DnaE/PolC"/>
</dbReference>
<dbReference type="Pfam" id="PF14579">
    <property type="entry name" value="HHH_6"/>
    <property type="match status" value="1"/>
</dbReference>
<keyword evidence="5" id="KW-0239">DNA-directed DNA polymerase</keyword>
<name>A0ABT5VAF3_9BACI</name>
<dbReference type="RefSeq" id="WP_275116958.1">
    <property type="nucleotide sequence ID" value="NZ_JAOTPO010000002.1"/>
</dbReference>
<evidence type="ECO:0000256" key="1">
    <source>
        <dbReference type="ARBA" id="ARBA00012417"/>
    </source>
</evidence>
<dbReference type="InterPro" id="IPR003141">
    <property type="entry name" value="Pol/His_phosphatase_N"/>
</dbReference>
<keyword evidence="4" id="KW-0235">DNA replication</keyword>
<evidence type="ECO:0000259" key="7">
    <source>
        <dbReference type="SMART" id="SM00481"/>
    </source>
</evidence>
<evidence type="ECO:0000256" key="6">
    <source>
        <dbReference type="ARBA" id="ARBA00049244"/>
    </source>
</evidence>
<dbReference type="Gene3D" id="3.20.20.140">
    <property type="entry name" value="Metal-dependent hydrolases"/>
    <property type="match status" value="1"/>
</dbReference>
<dbReference type="Pfam" id="PF17657">
    <property type="entry name" value="DNA_pol3_finger"/>
    <property type="match status" value="1"/>
</dbReference>
<dbReference type="SUPFAM" id="SSF89550">
    <property type="entry name" value="PHP domain-like"/>
    <property type="match status" value="1"/>
</dbReference>
<accession>A0ABT5VAF3</accession>
<dbReference type="SMART" id="SM00481">
    <property type="entry name" value="POLIIIAc"/>
    <property type="match status" value="1"/>
</dbReference>
<dbReference type="Gene3D" id="1.10.10.1600">
    <property type="entry name" value="Bacterial DNA polymerase III alpha subunit, thumb domain"/>
    <property type="match status" value="1"/>
</dbReference>
<evidence type="ECO:0000256" key="2">
    <source>
        <dbReference type="ARBA" id="ARBA00022679"/>
    </source>
</evidence>
<dbReference type="PANTHER" id="PTHR32294">
    <property type="entry name" value="DNA POLYMERASE III SUBUNIT ALPHA"/>
    <property type="match status" value="1"/>
</dbReference>
<feature type="domain" description="Polymerase/histidinol phosphatase N-terminal" evidence="7">
    <location>
        <begin position="4"/>
        <end position="71"/>
    </location>
</feature>
<dbReference type="NCBIfam" id="TIGR00594">
    <property type="entry name" value="polc"/>
    <property type="match status" value="1"/>
</dbReference>
<evidence type="ECO:0000256" key="3">
    <source>
        <dbReference type="ARBA" id="ARBA00022695"/>
    </source>
</evidence>
<dbReference type="NCBIfam" id="NF004226">
    <property type="entry name" value="PRK05673.1"/>
    <property type="match status" value="1"/>
</dbReference>
<evidence type="ECO:0000313" key="9">
    <source>
        <dbReference type="Proteomes" id="UP001148125"/>
    </source>
</evidence>
<dbReference type="Pfam" id="PF07733">
    <property type="entry name" value="DNA_pol3_alpha"/>
    <property type="match status" value="1"/>
</dbReference>
<dbReference type="InterPro" id="IPR040982">
    <property type="entry name" value="DNA_pol3_finger"/>
</dbReference>
<dbReference type="InterPro" id="IPR029460">
    <property type="entry name" value="DNAPol_HHH"/>
</dbReference>
<dbReference type="CDD" id="cd04485">
    <property type="entry name" value="DnaE_OBF"/>
    <property type="match status" value="1"/>
</dbReference>
<keyword evidence="3 8" id="KW-0548">Nucleotidyltransferase</keyword>
<keyword evidence="2 8" id="KW-0808">Transferase</keyword>
<dbReference type="GO" id="GO:0003887">
    <property type="term" value="F:DNA-directed DNA polymerase activity"/>
    <property type="evidence" value="ECO:0007669"/>
    <property type="project" value="UniProtKB-EC"/>
</dbReference>
<dbReference type="InterPro" id="IPR041931">
    <property type="entry name" value="DNA_pol3_alpha_thumb_dom"/>
</dbReference>
<dbReference type="EC" id="2.7.7.7" evidence="1"/>
<reference evidence="8" key="1">
    <citation type="submission" date="2024-05" db="EMBL/GenBank/DDBJ databases">
        <title>Alkalihalobacillus sp. strain MEB203 novel alkaliphilic bacterium from Lonar Lake, India.</title>
        <authorList>
            <person name="Joshi A."/>
            <person name="Thite S."/>
            <person name="Mengade P."/>
        </authorList>
    </citation>
    <scope>NUCLEOTIDE SEQUENCE</scope>
    <source>
        <strain evidence="8">MEB 203</strain>
    </source>
</reference>
<sequence>MSFVHLHLHTEYSLLKGTCRIREVVHRAKEIGFTALAITDENVLFGVIPFYKACLEEGIKPIIGLELKVTNDGGKNVFPFLLYAKNEAGYRQLISLSTIANQSDTALVDLETVLKFSDDVIIVIGYEGGLVLDAIHSNHYEQVQSYISKLTSQMNLDDLYIELQIHQREDLVTMNKLVQLAHSLKIEVVASNHVYFTNQDQLLGFQIVNSIRNGQWLEEESRHEQYYLKSQEEMEQLFKKYPSFLSNTLKIAERCSLSLNLGNIHLPKFPLSSNDTSDHYLSDICHNQLRLKYQEVTEPIRERLRYELQVISKMGFSDYFLIVWDFMKFAREEGMITGPGRGSAAGSLVAYLLDITKIDPIQYGLLFERFLNPERVTMPDIDIDFPDHRRDEVIEYVRQKYGEKHVAQIITFGTLAARAAIRDVGRVLGVDTRVVDKVAKLLPNTPGIKLEHALTDNKRLQSVLEDTPEAQKLYDAALLVEGLPRHTSTHAAGVVMSSTPLTDHVPLLIEEDRASLTQYPMDILEEIGLLKMDFLGLRNLTLLEQIVYAIHRSTGVHIELDALPLDDRKTFELLSRGETTGIFQLESQGMRRVLQQLQPTEFEDIVAVNALYRPGPMEFIGTYIDGKHQKRKVTYPHPDLEPILKPTYGVIVYQEQIMQIAATMAGFSLGEADLLRRAVSKKKREVLEEQRFHFVSGAKEQGYEEASANDVYNMIVRFANYGFNRSHAVAYSMIAYQLAYLKANFPKPFYAALFSSVIFHQEKLSQYIAEAKNHGITISPPHINYSFYPFSLEEQGIRFGFAPIRHVGEKAALEIVKQRMRKEFKDLFDFCARVDTRIVTKRALEALIVAGCFDEFGYHRAQLLATLDDAMEYGDEIRKNQTTDGQLFSMQLDPPHYYSVPPFSEEELLRFEKEMTGMYLSGHPIEIYSKVLKSYNRITSRQIIVKEKGTKHILAGFLQSVRIVKTKKGEEMGFIRLQDEEGEAEIVIFPQVWKHYKQIMKEKELILVEVLVEERQERRSFIGQHLALITELKEKPKQTRIFLRIQEKYENKAVLEKVKNILLTNQGEAQVILFYEKTNKKVILADQYSITSTGDAIGQLQEILGTKNVVIKSE</sequence>
<evidence type="ECO:0000313" key="8">
    <source>
        <dbReference type="EMBL" id="MDE5412322.1"/>
    </source>
</evidence>
<protein>
    <recommendedName>
        <fullName evidence="1">DNA-directed DNA polymerase</fullName>
        <ecNumber evidence="1">2.7.7.7</ecNumber>
    </recommendedName>
</protein>
<dbReference type="InterPro" id="IPR016195">
    <property type="entry name" value="Pol/histidinol_Pase-like"/>
</dbReference>
<comment type="caution">
    <text evidence="8">The sequence shown here is derived from an EMBL/GenBank/DDBJ whole genome shotgun (WGS) entry which is preliminary data.</text>
</comment>
<gene>
    <name evidence="8" type="primary">dnaE</name>
    <name evidence="8" type="ORF">N7Z68_02920</name>
</gene>
<keyword evidence="9" id="KW-1185">Reference proteome</keyword>
<dbReference type="Gene3D" id="1.10.150.870">
    <property type="match status" value="1"/>
</dbReference>
<dbReference type="InterPro" id="IPR004013">
    <property type="entry name" value="PHP_dom"/>
</dbReference>
<proteinExistence type="predicted"/>
<dbReference type="PANTHER" id="PTHR32294:SF0">
    <property type="entry name" value="DNA POLYMERASE III SUBUNIT ALPHA"/>
    <property type="match status" value="1"/>
</dbReference>
<dbReference type="Pfam" id="PF02811">
    <property type="entry name" value="PHP"/>
    <property type="match status" value="1"/>
</dbReference>